<evidence type="ECO:0000256" key="4">
    <source>
        <dbReference type="ARBA" id="ARBA00023163"/>
    </source>
</evidence>
<dbReference type="Gene3D" id="1.10.10.10">
    <property type="entry name" value="Winged helix-like DNA-binding domain superfamily/Winged helix DNA-binding domain"/>
    <property type="match status" value="1"/>
</dbReference>
<dbReference type="InterPro" id="IPR005119">
    <property type="entry name" value="LysR_subst-bd"/>
</dbReference>
<keyword evidence="7" id="KW-1185">Reference proteome</keyword>
<dbReference type="InterPro" id="IPR000847">
    <property type="entry name" value="LysR_HTH_N"/>
</dbReference>
<evidence type="ECO:0000313" key="6">
    <source>
        <dbReference type="EMBL" id="MBI1620206.1"/>
    </source>
</evidence>
<feature type="domain" description="HTH lysR-type" evidence="5">
    <location>
        <begin position="17"/>
        <end position="74"/>
    </location>
</feature>
<dbReference type="PANTHER" id="PTHR30419">
    <property type="entry name" value="HTH-TYPE TRANSCRIPTIONAL REGULATOR YBHD"/>
    <property type="match status" value="1"/>
</dbReference>
<dbReference type="SUPFAM" id="SSF53850">
    <property type="entry name" value="Periplasmic binding protein-like II"/>
    <property type="match status" value="1"/>
</dbReference>
<evidence type="ECO:0000259" key="5">
    <source>
        <dbReference type="PROSITE" id="PS50931"/>
    </source>
</evidence>
<comment type="caution">
    <text evidence="6">The sequence shown here is derived from an EMBL/GenBank/DDBJ whole genome shotgun (WGS) entry which is preliminary data.</text>
</comment>
<evidence type="ECO:0000313" key="7">
    <source>
        <dbReference type="Proteomes" id="UP000601789"/>
    </source>
</evidence>
<protein>
    <submittedName>
        <fullName evidence="6">LysR family transcriptional regulator</fullName>
    </submittedName>
</protein>
<dbReference type="InterPro" id="IPR036390">
    <property type="entry name" value="WH_DNA-bd_sf"/>
</dbReference>
<keyword evidence="3" id="KW-0238">DNA-binding</keyword>
<reference evidence="6 7" key="1">
    <citation type="submission" date="2020-10" db="EMBL/GenBank/DDBJ databases">
        <title>Aquamicrobium zhengzhouensis sp. nov., a exopolysaccharide producing bacterium isolated from farmland soil.</title>
        <authorList>
            <person name="Wang X."/>
        </authorList>
    </citation>
    <scope>NUCLEOTIDE SEQUENCE [LARGE SCALE GENOMIC DNA]</scope>
    <source>
        <strain evidence="7">cd-1</strain>
    </source>
</reference>
<gene>
    <name evidence="6" type="ORF">IOD40_05955</name>
</gene>
<evidence type="ECO:0000256" key="2">
    <source>
        <dbReference type="ARBA" id="ARBA00023015"/>
    </source>
</evidence>
<dbReference type="SUPFAM" id="SSF46785">
    <property type="entry name" value="Winged helix' DNA-binding domain"/>
    <property type="match status" value="1"/>
</dbReference>
<dbReference type="Gene3D" id="3.40.190.290">
    <property type="match status" value="1"/>
</dbReference>
<evidence type="ECO:0000256" key="3">
    <source>
        <dbReference type="ARBA" id="ARBA00023125"/>
    </source>
</evidence>
<dbReference type="RefSeq" id="WP_198475271.1">
    <property type="nucleotide sequence ID" value="NZ_JADGMQ010000002.1"/>
</dbReference>
<dbReference type="EMBL" id="JADGMQ010000002">
    <property type="protein sequence ID" value="MBI1620206.1"/>
    <property type="molecule type" value="Genomic_DNA"/>
</dbReference>
<dbReference type="InterPro" id="IPR050950">
    <property type="entry name" value="HTH-type_LysR_regulators"/>
</dbReference>
<dbReference type="Pfam" id="PF03466">
    <property type="entry name" value="LysR_substrate"/>
    <property type="match status" value="1"/>
</dbReference>
<keyword evidence="2" id="KW-0805">Transcription regulation</keyword>
<accession>A0ABS0SAF6</accession>
<organism evidence="6 7">
    <name type="scientific">Aquamicrobium zhengzhouense</name>
    <dbReference type="NCBI Taxonomy" id="2781738"/>
    <lineage>
        <taxon>Bacteria</taxon>
        <taxon>Pseudomonadati</taxon>
        <taxon>Pseudomonadota</taxon>
        <taxon>Alphaproteobacteria</taxon>
        <taxon>Hyphomicrobiales</taxon>
        <taxon>Phyllobacteriaceae</taxon>
        <taxon>Aquamicrobium</taxon>
    </lineage>
</organism>
<dbReference type="PROSITE" id="PS50931">
    <property type="entry name" value="HTH_LYSR"/>
    <property type="match status" value="1"/>
</dbReference>
<dbReference type="Pfam" id="PF00126">
    <property type="entry name" value="HTH_1"/>
    <property type="match status" value="1"/>
</dbReference>
<sequence>MSIAPINGIYISGGDAVDVRDLRALIGIAEAGSLSAAAKKLHLTQPALSSTLRRLEAELSLKLVQRHSRGVSLTEEGRMVVERAYGVVREMTEISAAAQNFSQEASGTVRIGLPTTVAGGLLPELMPQIRDRYPKIKVYALEAMTGVLNEQVQMGHLDLAVIYDSEPMAGLRSKPLIRERLDLLVPTNHPLASKQTVRLSEITQPMVLPSVKHSIRRFIEHSFQTEGLTPNVTADIDSLPGLINMVAGGFMTILPTFRCSTDIKHGRIKNIEIIRPHLEWTAHLASRYDSNRPRANLAIAQLLTETCHRMVKEGRWPGSLCL</sequence>
<dbReference type="PRINTS" id="PR00039">
    <property type="entry name" value="HTHLYSR"/>
</dbReference>
<dbReference type="InterPro" id="IPR036388">
    <property type="entry name" value="WH-like_DNA-bd_sf"/>
</dbReference>
<name>A0ABS0SAF6_9HYPH</name>
<evidence type="ECO:0000256" key="1">
    <source>
        <dbReference type="ARBA" id="ARBA00009437"/>
    </source>
</evidence>
<keyword evidence="4" id="KW-0804">Transcription</keyword>
<dbReference type="Proteomes" id="UP000601789">
    <property type="component" value="Unassembled WGS sequence"/>
</dbReference>
<proteinExistence type="inferred from homology"/>
<comment type="similarity">
    <text evidence="1">Belongs to the LysR transcriptional regulatory family.</text>
</comment>